<gene>
    <name evidence="1" type="ORF">IC235_06735</name>
</gene>
<protein>
    <submittedName>
        <fullName evidence="1">Uncharacterized protein</fullName>
    </submittedName>
</protein>
<evidence type="ECO:0000313" key="1">
    <source>
        <dbReference type="EMBL" id="MBD2767585.1"/>
    </source>
</evidence>
<dbReference type="EMBL" id="JACXAD010000006">
    <property type="protein sequence ID" value="MBD2767585.1"/>
    <property type="molecule type" value="Genomic_DNA"/>
</dbReference>
<keyword evidence="2" id="KW-1185">Reference proteome</keyword>
<sequence length="125" mass="14607">MNEYKDASKESFNDDFCSYLEHHLTRAFANAEDELVQKVWCDGVLMPFFENQTSKKSVNDTKRIVTKAWIGQDGQGEYELVIKFEKYSLRKYARGSSLQDCVPSERTLDWINIDLARRTIEIQLT</sequence>
<name>A0A927BBA0_9BACT</name>
<comment type="caution">
    <text evidence="1">The sequence shown here is derived from an EMBL/GenBank/DDBJ whole genome shotgun (WGS) entry which is preliminary data.</text>
</comment>
<dbReference type="Proteomes" id="UP000612233">
    <property type="component" value="Unassembled WGS sequence"/>
</dbReference>
<organism evidence="1 2">
    <name type="scientific">Hymenobacter montanus</name>
    <dbReference type="NCBI Taxonomy" id="2771359"/>
    <lineage>
        <taxon>Bacteria</taxon>
        <taxon>Pseudomonadati</taxon>
        <taxon>Bacteroidota</taxon>
        <taxon>Cytophagia</taxon>
        <taxon>Cytophagales</taxon>
        <taxon>Hymenobacteraceae</taxon>
        <taxon>Hymenobacter</taxon>
    </lineage>
</organism>
<dbReference type="RefSeq" id="WP_191004409.1">
    <property type="nucleotide sequence ID" value="NZ_JACXAD010000006.1"/>
</dbReference>
<reference evidence="1" key="1">
    <citation type="submission" date="2020-09" db="EMBL/GenBank/DDBJ databases">
        <authorList>
            <person name="Kim M.K."/>
        </authorList>
    </citation>
    <scope>NUCLEOTIDE SEQUENCE</scope>
    <source>
        <strain evidence="1">BT664</strain>
    </source>
</reference>
<proteinExistence type="predicted"/>
<dbReference type="AlphaFoldDB" id="A0A927BBA0"/>
<evidence type="ECO:0000313" key="2">
    <source>
        <dbReference type="Proteomes" id="UP000612233"/>
    </source>
</evidence>
<accession>A0A927BBA0</accession>